<feature type="domain" description="ATPase V1 complex subunit H C-terminal" evidence="6">
    <location>
        <begin position="357"/>
        <end position="475"/>
    </location>
</feature>
<evidence type="ECO:0000256" key="4">
    <source>
        <dbReference type="ARBA" id="ARBA00023065"/>
    </source>
</evidence>
<dbReference type="InParanoid" id="A0A0E1RV44"/>
<evidence type="ECO:0000259" key="6">
    <source>
        <dbReference type="Pfam" id="PF11698"/>
    </source>
</evidence>
<dbReference type="InterPro" id="IPR038497">
    <property type="entry name" value="ATPase_V1-cplx_hsu_C_sf"/>
</dbReference>
<dbReference type="KEGG" id="cim:CIMG_08977"/>
<evidence type="ECO:0000313" key="7">
    <source>
        <dbReference type="EMBL" id="EAS27773.1"/>
    </source>
</evidence>
<proteinExistence type="inferred from homology"/>
<dbReference type="PIRSF" id="PIRSF032184">
    <property type="entry name" value="ATPase_V1_H"/>
    <property type="match status" value="1"/>
</dbReference>
<dbReference type="PANTHER" id="PTHR10698:SF0">
    <property type="entry name" value="V-TYPE PROTON ATPASE SUBUNIT H"/>
    <property type="match status" value="1"/>
</dbReference>
<keyword evidence="4 5" id="KW-0406">Ion transport</keyword>
<dbReference type="Pfam" id="PF11698">
    <property type="entry name" value="V-ATPase_H_C"/>
    <property type="match status" value="1"/>
</dbReference>
<dbReference type="InterPro" id="IPR011989">
    <property type="entry name" value="ARM-like"/>
</dbReference>
<evidence type="ECO:0000256" key="1">
    <source>
        <dbReference type="ARBA" id="ARBA00008613"/>
    </source>
</evidence>
<dbReference type="GO" id="GO:0000329">
    <property type="term" value="C:fungal-type vacuole membrane"/>
    <property type="evidence" value="ECO:0007669"/>
    <property type="project" value="TreeGrafter"/>
</dbReference>
<name>A0A0E1RV44_COCIM</name>
<dbReference type="VEuPathDB" id="FungiDB:CIMG_08977"/>
<dbReference type="GeneID" id="4558787"/>
<comment type="function">
    <text evidence="5">Subunit of the V1 complex of vacuolar(H+)-ATPase (V-ATPase), a multisubunit enzyme composed of a peripheral complex (V1) that hydrolyzes ATP and a membrane integral complex (V0) that translocates protons. V-ATPase is responsible for acidifying and maintaining the pH of intracellular compartments.</text>
</comment>
<accession>A0A0E1RV44</accession>
<dbReference type="InterPro" id="IPR016024">
    <property type="entry name" value="ARM-type_fold"/>
</dbReference>
<keyword evidence="3 5" id="KW-0375">Hydrogen ion transport</keyword>
<dbReference type="InterPro" id="IPR011987">
    <property type="entry name" value="ATPase_V1-cplx_hsu_C"/>
</dbReference>
<dbReference type="Pfam" id="PF03224">
    <property type="entry name" value="V-ATPase_H_N"/>
    <property type="match status" value="1"/>
</dbReference>
<organism evidence="7 8">
    <name type="scientific">Coccidioides immitis (strain RS)</name>
    <name type="common">Valley fever fungus</name>
    <dbReference type="NCBI Taxonomy" id="246410"/>
    <lineage>
        <taxon>Eukaryota</taxon>
        <taxon>Fungi</taxon>
        <taxon>Dikarya</taxon>
        <taxon>Ascomycota</taxon>
        <taxon>Pezizomycotina</taxon>
        <taxon>Eurotiomycetes</taxon>
        <taxon>Eurotiomycetidae</taxon>
        <taxon>Onygenales</taxon>
        <taxon>Onygenaceae</taxon>
        <taxon>Coccidioides</taxon>
    </lineage>
</organism>
<dbReference type="Gene3D" id="1.25.40.150">
    <property type="entry name" value="V-type ATPase, subunit H, C-terminal domain"/>
    <property type="match status" value="1"/>
</dbReference>
<sequence>MSLDSPTYLNSLQNNIRARPIPWEGAVRAGSITEEQLRRVKAVDKVRKDQRQKAVEKDLSAYTNLLAGGSSGKSILESAARRADIIQYVLVLAGDLINDAPALKKALLEDQGSYRHFLPLLQHSSTPEDPIPLLASCFLINLISASLLSSQKTRRKDEEALPRLFSYLATLTKNADTGLQDIGVQGFSELLRTSRSRELFWDHRAATVEPLMDILRAAAGSGKDNGSTTLAGSSARTAEMKIGGGVGIQLLYHVLIVIWELSFEGKLVGDQLELDHEIIALYAHLLRISPKEKTTRLLVYTLLNILSTNKTSLLPVAVFVGLPSLLTTMGARHYVDEDLLEAMQSLSDMLEEYTKTQTTFDTYAAEVMSGHLRWSPPHKNTTFWRENARRILDEERGQLPKKLAEILSKSWETDKQVLAIACHDVGCLVREVPERRHQLEKLGVKARVMELMADRDESVRWESLRAVGEWLRYTFDN</sequence>
<reference evidence="8" key="1">
    <citation type="journal article" date="2009" name="Genome Res.">
        <title>Comparative genomic analyses of the human fungal pathogens Coccidioides and their relatives.</title>
        <authorList>
            <person name="Sharpton T.J."/>
            <person name="Stajich J.E."/>
            <person name="Rounsley S.D."/>
            <person name="Gardner M.J."/>
            <person name="Wortman J.R."/>
            <person name="Jordar V.S."/>
            <person name="Maiti R."/>
            <person name="Kodira C.D."/>
            <person name="Neafsey D.E."/>
            <person name="Zeng Q."/>
            <person name="Hung C.-Y."/>
            <person name="McMahan C."/>
            <person name="Muszewska A."/>
            <person name="Grynberg M."/>
            <person name="Mandel M.A."/>
            <person name="Kellner E.M."/>
            <person name="Barker B.M."/>
            <person name="Galgiani J.N."/>
            <person name="Orbach M.J."/>
            <person name="Kirkland T.N."/>
            <person name="Cole G.T."/>
            <person name="Henn M.R."/>
            <person name="Birren B.W."/>
            <person name="Taylor J.W."/>
        </authorList>
    </citation>
    <scope>NUCLEOTIDE SEQUENCE [LARGE SCALE GENOMIC DNA]</scope>
    <source>
        <strain evidence="8">RS</strain>
    </source>
</reference>
<gene>
    <name evidence="7" type="ORF">CIMG_08977</name>
</gene>
<dbReference type="GO" id="GO:0000221">
    <property type="term" value="C:vacuolar proton-transporting V-type ATPase, V1 domain"/>
    <property type="evidence" value="ECO:0007669"/>
    <property type="project" value="UniProtKB-UniRule"/>
</dbReference>
<evidence type="ECO:0000313" key="8">
    <source>
        <dbReference type="Proteomes" id="UP000001261"/>
    </source>
</evidence>
<evidence type="ECO:0000256" key="2">
    <source>
        <dbReference type="ARBA" id="ARBA00022448"/>
    </source>
</evidence>
<keyword evidence="2 5" id="KW-0813">Transport</keyword>
<reference evidence="8" key="2">
    <citation type="journal article" date="2010" name="Genome Res.">
        <title>Population genomic sequencing of Coccidioides fungi reveals recent hybridization and transposon control.</title>
        <authorList>
            <person name="Neafsey D.E."/>
            <person name="Barker B.M."/>
            <person name="Sharpton T.J."/>
            <person name="Stajich J.E."/>
            <person name="Park D.J."/>
            <person name="Whiston E."/>
            <person name="Hung C.-Y."/>
            <person name="McMahan C."/>
            <person name="White J."/>
            <person name="Sykes S."/>
            <person name="Heiman D."/>
            <person name="Young S."/>
            <person name="Zeng Q."/>
            <person name="Abouelleil A."/>
            <person name="Aftuck L."/>
            <person name="Bessette D."/>
            <person name="Brown A."/>
            <person name="FitzGerald M."/>
            <person name="Lui A."/>
            <person name="Macdonald J.P."/>
            <person name="Priest M."/>
            <person name="Orbach M.J."/>
            <person name="Galgiani J.N."/>
            <person name="Kirkland T.N."/>
            <person name="Cole G.T."/>
            <person name="Birren B.W."/>
            <person name="Henn M.R."/>
            <person name="Taylor J.W."/>
            <person name="Rounsley S.D."/>
        </authorList>
    </citation>
    <scope>GENOME REANNOTATION</scope>
    <source>
        <strain evidence="8">RS</strain>
    </source>
</reference>
<dbReference type="OrthoDB" id="10263554at2759"/>
<dbReference type="InterPro" id="IPR004908">
    <property type="entry name" value="ATPase_V1-cplx_hsu"/>
</dbReference>
<dbReference type="FunFam" id="1.25.40.150:FF:000002">
    <property type="entry name" value="V-type proton ATPase subunit H"/>
    <property type="match status" value="1"/>
</dbReference>
<dbReference type="SUPFAM" id="SSF48371">
    <property type="entry name" value="ARM repeat"/>
    <property type="match status" value="1"/>
</dbReference>
<dbReference type="FunFam" id="1.25.10.10:FF:000326">
    <property type="entry name" value="V-type proton ATPase subunit H"/>
    <property type="match status" value="1"/>
</dbReference>
<evidence type="ECO:0000256" key="3">
    <source>
        <dbReference type="ARBA" id="ARBA00022781"/>
    </source>
</evidence>
<dbReference type="FunCoup" id="A0A0E1RV44">
    <property type="interactions" value="388"/>
</dbReference>
<keyword evidence="8" id="KW-1185">Reference proteome</keyword>
<dbReference type="OMA" id="HSGHLRW"/>
<protein>
    <recommendedName>
        <fullName evidence="5">V-type proton ATPase subunit H</fullName>
    </recommendedName>
</protein>
<comment type="subunit">
    <text evidence="5">V-ATPase is a heteromultimeric enzyme made up of two complexes: the ATP-hydrolytic V1 complex and the proton translocation V0 complex.</text>
</comment>
<dbReference type="EMBL" id="GG704915">
    <property type="protein sequence ID" value="EAS27773.1"/>
    <property type="molecule type" value="Genomic_DNA"/>
</dbReference>
<dbReference type="Gene3D" id="1.25.10.10">
    <property type="entry name" value="Leucine-rich Repeat Variant"/>
    <property type="match status" value="1"/>
</dbReference>
<dbReference type="AlphaFoldDB" id="A0A0E1RV44"/>
<dbReference type="PANTHER" id="PTHR10698">
    <property type="entry name" value="V-TYPE PROTON ATPASE SUBUNIT H"/>
    <property type="match status" value="1"/>
</dbReference>
<dbReference type="STRING" id="246410.A0A0E1RV44"/>
<dbReference type="Proteomes" id="UP000001261">
    <property type="component" value="Unassembled WGS sequence"/>
</dbReference>
<evidence type="ECO:0000256" key="5">
    <source>
        <dbReference type="PIRNR" id="PIRNR032184"/>
    </source>
</evidence>
<comment type="similarity">
    <text evidence="1 5">Belongs to the V-ATPase H subunit family.</text>
</comment>
<dbReference type="GO" id="GO:0046961">
    <property type="term" value="F:proton-transporting ATPase activity, rotational mechanism"/>
    <property type="evidence" value="ECO:0007669"/>
    <property type="project" value="UniProtKB-UniRule"/>
</dbReference>
<dbReference type="RefSeq" id="XP_001239356.1">
    <property type="nucleotide sequence ID" value="XM_001239355.2"/>
</dbReference>